<evidence type="ECO:0000313" key="4">
    <source>
        <dbReference type="Proteomes" id="UP000185812"/>
    </source>
</evidence>
<feature type="domain" description="Glycosyltransferase subfamily 4-like N-terminal" evidence="2">
    <location>
        <begin position="63"/>
        <end position="212"/>
    </location>
</feature>
<evidence type="ECO:0000259" key="1">
    <source>
        <dbReference type="Pfam" id="PF00534"/>
    </source>
</evidence>
<keyword evidence="4" id="KW-1185">Reference proteome</keyword>
<dbReference type="RefSeq" id="WP_072716408.1">
    <property type="nucleotide sequence ID" value="NZ_FRAU01000011.1"/>
</dbReference>
<dbReference type="Pfam" id="PF13439">
    <property type="entry name" value="Glyco_transf_4"/>
    <property type="match status" value="1"/>
</dbReference>
<dbReference type="PANTHER" id="PTHR45947">
    <property type="entry name" value="SULFOQUINOVOSYL TRANSFERASE SQD2"/>
    <property type="match status" value="1"/>
</dbReference>
<dbReference type="EMBL" id="FRAU01000011">
    <property type="protein sequence ID" value="SHL05437.1"/>
    <property type="molecule type" value="Genomic_DNA"/>
</dbReference>
<dbReference type="InterPro" id="IPR028098">
    <property type="entry name" value="Glyco_trans_4-like_N"/>
</dbReference>
<dbReference type="Gene3D" id="3.40.50.2000">
    <property type="entry name" value="Glycogen Phosphorylase B"/>
    <property type="match status" value="2"/>
</dbReference>
<dbReference type="InterPro" id="IPR050194">
    <property type="entry name" value="Glycosyltransferase_grp1"/>
</dbReference>
<dbReference type="Pfam" id="PF00534">
    <property type="entry name" value="Glycos_transf_1"/>
    <property type="match status" value="1"/>
</dbReference>
<dbReference type="Proteomes" id="UP000185812">
    <property type="component" value="Unassembled WGS sequence"/>
</dbReference>
<dbReference type="PANTHER" id="PTHR45947:SF3">
    <property type="entry name" value="SULFOQUINOVOSYL TRANSFERASE SQD2"/>
    <property type="match status" value="1"/>
</dbReference>
<sequence length="402" mass="46231">MQVTGVRLNGAHYGKENGDAGCRVALVHDWLPVYAGAERVLEQMLHLFPNADLFSLIEYLPPDQRAFLQGRSVQTSFIQRLPFARRAYRYYLPLAPLAIEQFDLREYDLVISSSYVVAKGVLTTADQLHISYVHSPIRYAWDLYFQYLKQGGLERGVRSWLARMILHYLRLYDATTATRPDVLVANSRHVARRIWKIYRRRARVVYPPVDTASFQPDGNKEDYYVTVSRLVPYKRVDLIVQAFARMPQRKLVVIGDGPERDRIARLAAPNIELLGYQPFEVMRTYMQRARAFVFAAEEDFGIVPVEAMACGTPVIAYGRGGVRETVVEGETGLFFYEQTPAALCEAVERFEQLEKTLSVERICLQAERFSVARFREAFGRLVEQAFRQFSKRKQKANPEIPV</sequence>
<dbReference type="OrthoDB" id="9801573at2"/>
<feature type="domain" description="Glycosyl transferase family 1" evidence="1">
    <location>
        <begin position="219"/>
        <end position="356"/>
    </location>
</feature>
<protein>
    <submittedName>
        <fullName evidence="3">Glycosyltransferase involved in cell wall bisynthesis</fullName>
    </submittedName>
</protein>
<dbReference type="STRING" id="633813.SAMN04488087_2605"/>
<proteinExistence type="predicted"/>
<keyword evidence="3" id="KW-0808">Transferase</keyword>
<gene>
    <name evidence="3" type="ORF">SAMN04488087_2605</name>
</gene>
<name>A0A1M6XHJ1_9BACT</name>
<dbReference type="GO" id="GO:0016757">
    <property type="term" value="F:glycosyltransferase activity"/>
    <property type="evidence" value="ECO:0007669"/>
    <property type="project" value="InterPro"/>
</dbReference>
<dbReference type="SUPFAM" id="SSF53756">
    <property type="entry name" value="UDP-Glycosyltransferase/glycogen phosphorylase"/>
    <property type="match status" value="1"/>
</dbReference>
<dbReference type="CDD" id="cd03804">
    <property type="entry name" value="GT4_WbaZ-like"/>
    <property type="match status" value="1"/>
</dbReference>
<accession>A0A1M6XHJ1</accession>
<dbReference type="AlphaFoldDB" id="A0A1M6XHJ1"/>
<evidence type="ECO:0000313" key="3">
    <source>
        <dbReference type="EMBL" id="SHL05437.1"/>
    </source>
</evidence>
<evidence type="ECO:0000259" key="2">
    <source>
        <dbReference type="Pfam" id="PF13439"/>
    </source>
</evidence>
<organism evidence="3 4">
    <name type="scientific">Rhodothermus profundi</name>
    <dbReference type="NCBI Taxonomy" id="633813"/>
    <lineage>
        <taxon>Bacteria</taxon>
        <taxon>Pseudomonadati</taxon>
        <taxon>Rhodothermota</taxon>
        <taxon>Rhodothermia</taxon>
        <taxon>Rhodothermales</taxon>
        <taxon>Rhodothermaceae</taxon>
        <taxon>Rhodothermus</taxon>
    </lineage>
</organism>
<reference evidence="4" key="1">
    <citation type="submission" date="2016-11" db="EMBL/GenBank/DDBJ databases">
        <authorList>
            <person name="Varghese N."/>
            <person name="Submissions S."/>
        </authorList>
    </citation>
    <scope>NUCLEOTIDE SEQUENCE [LARGE SCALE GENOMIC DNA]</scope>
    <source>
        <strain evidence="4">DSM 22212</strain>
    </source>
</reference>
<dbReference type="InterPro" id="IPR001296">
    <property type="entry name" value="Glyco_trans_1"/>
</dbReference>